<evidence type="ECO:0000256" key="8">
    <source>
        <dbReference type="ARBA" id="ARBA00023136"/>
    </source>
</evidence>
<comment type="similarity">
    <text evidence="2">Belongs to the sulfotransferase 3 family.</text>
</comment>
<keyword evidence="6" id="KW-1133">Transmembrane helix</keyword>
<evidence type="ECO:0000256" key="9">
    <source>
        <dbReference type="ARBA" id="ARBA00023180"/>
    </source>
</evidence>
<evidence type="ECO:0000256" key="7">
    <source>
        <dbReference type="ARBA" id="ARBA00023034"/>
    </source>
</evidence>
<dbReference type="InterPro" id="IPR027417">
    <property type="entry name" value="P-loop_NTPase"/>
</dbReference>
<dbReference type="PANTHER" id="PTHR12129">
    <property type="entry name" value="HEPARAN SULFATE 2-O-SULFOTRANSFERASE"/>
    <property type="match status" value="1"/>
</dbReference>
<keyword evidence="3" id="KW-0808">Transferase</keyword>
<evidence type="ECO:0000256" key="2">
    <source>
        <dbReference type="ARBA" id="ARBA00010569"/>
    </source>
</evidence>
<keyword evidence="7" id="KW-0333">Golgi apparatus</keyword>
<accession>A0A815EGH9</accession>
<sequence>MLFVFLSVRDTTLRQFSFTPQRIIYTRVPKCGSTTLLRLFQDQSQIMNFNVAVRGPAWTYQLNTEERKRYIMEINNLQPFTIFIRHIYFVNFGFQQSSSSSLGHISLIRDPIKRIISQYYFVRHRCLHDKICPGKFNKAYINQTLDECLEHSTYKCISMVNGVSNMIGFFCGQSLFCNDLNSVKPLKKAKLNIIQYYTMVGMLEQLDQFLYVLNHQMPRYFDNIHHLYKARKSPRKNKSAKPPHLPSNHTIKKLKILLKNEYELYEFVYKRFNEQYTKLIKTYSTNSNMTR</sequence>
<comment type="caution">
    <text evidence="10">The sequence shown here is derived from an EMBL/GenBank/DDBJ whole genome shotgun (WGS) entry which is preliminary data.</text>
</comment>
<reference evidence="10" key="1">
    <citation type="submission" date="2021-02" db="EMBL/GenBank/DDBJ databases">
        <authorList>
            <person name="Nowell W R."/>
        </authorList>
    </citation>
    <scope>NUCLEOTIDE SEQUENCE</scope>
</reference>
<evidence type="ECO:0000256" key="5">
    <source>
        <dbReference type="ARBA" id="ARBA00022968"/>
    </source>
</evidence>
<protein>
    <recommendedName>
        <fullName evidence="13">Sulfotransferase</fullName>
    </recommendedName>
</protein>
<organism evidence="10 12">
    <name type="scientific">Didymodactylos carnosus</name>
    <dbReference type="NCBI Taxonomy" id="1234261"/>
    <lineage>
        <taxon>Eukaryota</taxon>
        <taxon>Metazoa</taxon>
        <taxon>Spiralia</taxon>
        <taxon>Gnathifera</taxon>
        <taxon>Rotifera</taxon>
        <taxon>Eurotatoria</taxon>
        <taxon>Bdelloidea</taxon>
        <taxon>Philodinida</taxon>
        <taxon>Philodinidae</taxon>
        <taxon>Didymodactylos</taxon>
    </lineage>
</organism>
<dbReference type="OrthoDB" id="10019582at2759"/>
<dbReference type="InterPro" id="IPR005331">
    <property type="entry name" value="Sulfotransferase"/>
</dbReference>
<keyword evidence="9" id="KW-0325">Glycoprotein</keyword>
<name>A0A815EGH9_9BILA</name>
<dbReference type="Gene3D" id="3.40.50.300">
    <property type="entry name" value="P-loop containing nucleotide triphosphate hydrolases"/>
    <property type="match status" value="1"/>
</dbReference>
<dbReference type="Proteomes" id="UP000681722">
    <property type="component" value="Unassembled WGS sequence"/>
</dbReference>
<keyword evidence="4" id="KW-0812">Transmembrane</keyword>
<evidence type="ECO:0000256" key="1">
    <source>
        <dbReference type="ARBA" id="ARBA00004323"/>
    </source>
</evidence>
<dbReference type="AlphaFoldDB" id="A0A815EGH9"/>
<evidence type="ECO:0000313" key="10">
    <source>
        <dbReference type="EMBL" id="CAF1314462.1"/>
    </source>
</evidence>
<dbReference type="PANTHER" id="PTHR12129:SF15">
    <property type="entry name" value="URONYL 2-SULFOTRANSFERASE"/>
    <property type="match status" value="1"/>
</dbReference>
<evidence type="ECO:0000313" key="11">
    <source>
        <dbReference type="EMBL" id="CAF4154971.1"/>
    </source>
</evidence>
<evidence type="ECO:0000256" key="3">
    <source>
        <dbReference type="ARBA" id="ARBA00022679"/>
    </source>
</evidence>
<comment type="subcellular location">
    <subcellularLocation>
        <location evidence="1">Golgi apparatus membrane</location>
        <topology evidence="1">Single-pass type II membrane protein</topology>
    </subcellularLocation>
</comment>
<evidence type="ECO:0000313" key="12">
    <source>
        <dbReference type="Proteomes" id="UP000663829"/>
    </source>
</evidence>
<dbReference type="EMBL" id="CAJOBC010044309">
    <property type="protein sequence ID" value="CAF4154971.1"/>
    <property type="molecule type" value="Genomic_DNA"/>
</dbReference>
<keyword evidence="8" id="KW-0472">Membrane</keyword>
<dbReference type="GO" id="GO:0000139">
    <property type="term" value="C:Golgi membrane"/>
    <property type="evidence" value="ECO:0007669"/>
    <property type="project" value="UniProtKB-SubCell"/>
</dbReference>
<dbReference type="Proteomes" id="UP000663829">
    <property type="component" value="Unassembled WGS sequence"/>
</dbReference>
<dbReference type="InterPro" id="IPR007734">
    <property type="entry name" value="Heparan_SO4_2-O-STrfase"/>
</dbReference>
<evidence type="ECO:0008006" key="13">
    <source>
        <dbReference type="Google" id="ProtNLM"/>
    </source>
</evidence>
<dbReference type="Pfam" id="PF03567">
    <property type="entry name" value="Sulfotransfer_2"/>
    <property type="match status" value="1"/>
</dbReference>
<dbReference type="GO" id="GO:0008146">
    <property type="term" value="F:sulfotransferase activity"/>
    <property type="evidence" value="ECO:0007669"/>
    <property type="project" value="InterPro"/>
</dbReference>
<proteinExistence type="inferred from homology"/>
<gene>
    <name evidence="10" type="ORF">GPM918_LOCUS29158</name>
    <name evidence="11" type="ORF">SRO942_LOCUS29718</name>
</gene>
<evidence type="ECO:0000256" key="4">
    <source>
        <dbReference type="ARBA" id="ARBA00022692"/>
    </source>
</evidence>
<keyword evidence="5" id="KW-0735">Signal-anchor</keyword>
<dbReference type="EMBL" id="CAJNOQ010013099">
    <property type="protein sequence ID" value="CAF1314462.1"/>
    <property type="molecule type" value="Genomic_DNA"/>
</dbReference>
<evidence type="ECO:0000256" key="6">
    <source>
        <dbReference type="ARBA" id="ARBA00022989"/>
    </source>
</evidence>
<keyword evidence="12" id="KW-1185">Reference proteome</keyword>
<dbReference type="SUPFAM" id="SSF52540">
    <property type="entry name" value="P-loop containing nucleoside triphosphate hydrolases"/>
    <property type="match status" value="1"/>
</dbReference>